<reference evidence="1 2" key="1">
    <citation type="submission" date="2013-02" db="EMBL/GenBank/DDBJ databases">
        <title>The Genome Annotation of Plasmodium falciparum NF135/5.C10.</title>
        <authorList>
            <consortium name="The Broad Institute Genome Sequencing Platform"/>
            <consortium name="The Broad Institute Genome Sequencing Center for Infectious Disease"/>
            <person name="Neafsey D."/>
            <person name="Hoffman S."/>
            <person name="Volkman S."/>
            <person name="Rosenthal P."/>
            <person name="Walker B."/>
            <person name="Young S.K."/>
            <person name="Zeng Q."/>
            <person name="Gargeya S."/>
            <person name="Fitzgerald M."/>
            <person name="Haas B."/>
            <person name="Abouelleil A."/>
            <person name="Allen A.W."/>
            <person name="Alvarado L."/>
            <person name="Arachchi H.M."/>
            <person name="Berlin A.M."/>
            <person name="Chapman S.B."/>
            <person name="Gainer-Dewar J."/>
            <person name="Goldberg J."/>
            <person name="Griggs A."/>
            <person name="Gujja S."/>
            <person name="Hansen M."/>
            <person name="Howarth C."/>
            <person name="Imamovic A."/>
            <person name="Ireland A."/>
            <person name="Larimer J."/>
            <person name="McCowan C."/>
            <person name="Murphy C."/>
            <person name="Pearson M."/>
            <person name="Poon T.W."/>
            <person name="Priest M."/>
            <person name="Roberts A."/>
            <person name="Saif S."/>
            <person name="Shea T."/>
            <person name="Sisk P."/>
            <person name="Sykes S."/>
            <person name="Wortman J."/>
            <person name="Nusbaum C."/>
            <person name="Birren B."/>
        </authorList>
    </citation>
    <scope>NUCLEOTIDE SEQUENCE [LARGE SCALE GENOMIC DNA]</scope>
    <source>
        <strain evidence="1 2">NF135/5.C10</strain>
    </source>
</reference>
<name>W4INJ8_PLAFA</name>
<protein>
    <submittedName>
        <fullName evidence="1">Uncharacterized protein</fullName>
    </submittedName>
</protein>
<accession>W4INJ8</accession>
<dbReference type="AlphaFoldDB" id="W4INJ8"/>
<evidence type="ECO:0000313" key="1">
    <source>
        <dbReference type="EMBL" id="ETW44690.1"/>
    </source>
</evidence>
<sequence length="90" mass="11075">MTNIKCINIKFFKDIQFKTFQKYIKSKMLKILKTLQQKGVYMCVHKSYNINIEYIQIWFYKNILRKINKQAKIDYVIKNKQHYFLTISNI</sequence>
<evidence type="ECO:0000313" key="2">
    <source>
        <dbReference type="Proteomes" id="UP000019114"/>
    </source>
</evidence>
<dbReference type="EMBL" id="KI926025">
    <property type="protein sequence ID" value="ETW44690.1"/>
    <property type="molecule type" value="Genomic_DNA"/>
</dbReference>
<organism evidence="1 2">
    <name type="scientific">Plasmodium falciparum NF135/5.C10</name>
    <dbReference type="NCBI Taxonomy" id="1036726"/>
    <lineage>
        <taxon>Eukaryota</taxon>
        <taxon>Sar</taxon>
        <taxon>Alveolata</taxon>
        <taxon>Apicomplexa</taxon>
        <taxon>Aconoidasida</taxon>
        <taxon>Haemosporida</taxon>
        <taxon>Plasmodiidae</taxon>
        <taxon>Plasmodium</taxon>
        <taxon>Plasmodium (Laverania)</taxon>
    </lineage>
</organism>
<gene>
    <name evidence="1" type="ORF">PFNF135_00902</name>
</gene>
<reference evidence="1 2" key="2">
    <citation type="submission" date="2013-02" db="EMBL/GenBank/DDBJ databases">
        <title>The Genome Sequence of Plasmodium falciparum NF135/5.C10.</title>
        <authorList>
            <consortium name="The Broad Institute Genome Sequencing Platform"/>
            <consortium name="The Broad Institute Genome Sequencing Center for Infectious Disease"/>
            <person name="Neafsey D."/>
            <person name="Cheeseman I."/>
            <person name="Volkman S."/>
            <person name="Adams J."/>
            <person name="Walker B."/>
            <person name="Young S.K."/>
            <person name="Zeng Q."/>
            <person name="Gargeya S."/>
            <person name="Fitzgerald M."/>
            <person name="Haas B."/>
            <person name="Abouelleil A."/>
            <person name="Alvarado L."/>
            <person name="Arachchi H.M."/>
            <person name="Berlin A.M."/>
            <person name="Chapman S.B."/>
            <person name="Dewar J."/>
            <person name="Goldberg J."/>
            <person name="Griggs A."/>
            <person name="Gujja S."/>
            <person name="Hansen M."/>
            <person name="Howarth C."/>
            <person name="Imamovic A."/>
            <person name="Larimer J."/>
            <person name="McCowan C."/>
            <person name="Murphy C."/>
            <person name="Neiman D."/>
            <person name="Pearson M."/>
            <person name="Priest M."/>
            <person name="Roberts A."/>
            <person name="Saif S."/>
            <person name="Shea T."/>
            <person name="Sisk P."/>
            <person name="Sykes S."/>
            <person name="Wortman J."/>
            <person name="Nusbaum C."/>
            <person name="Birren B."/>
        </authorList>
    </citation>
    <scope>NUCLEOTIDE SEQUENCE [LARGE SCALE GENOMIC DNA]</scope>
    <source>
        <strain evidence="1 2">NF135/5.C10</strain>
    </source>
</reference>
<dbReference type="Proteomes" id="UP000019114">
    <property type="component" value="Unassembled WGS sequence"/>
</dbReference>
<proteinExistence type="predicted"/>